<dbReference type="PANTHER" id="PTHR12943">
    <property type="entry name" value="HOMOCYSTEINE-RESPONSIVE ENDOPLASMIC RETICULUM-RESIDENT UNIQUITIN-LIKE DOMAIN HERPUD PROTEIN FAMILY MEMBER"/>
    <property type="match status" value="1"/>
</dbReference>
<name>A0A9P4MVE0_9PLEO</name>
<proteinExistence type="predicted"/>
<organism evidence="4 5">
    <name type="scientific">Delitschia confertaspora ATCC 74209</name>
    <dbReference type="NCBI Taxonomy" id="1513339"/>
    <lineage>
        <taxon>Eukaryota</taxon>
        <taxon>Fungi</taxon>
        <taxon>Dikarya</taxon>
        <taxon>Ascomycota</taxon>
        <taxon>Pezizomycotina</taxon>
        <taxon>Dothideomycetes</taxon>
        <taxon>Pleosporomycetidae</taxon>
        <taxon>Pleosporales</taxon>
        <taxon>Delitschiaceae</taxon>
        <taxon>Delitschia</taxon>
    </lineage>
</organism>
<evidence type="ECO:0000256" key="2">
    <source>
        <dbReference type="SAM" id="MobiDB-lite"/>
    </source>
</evidence>
<feature type="compositionally biased region" description="Low complexity" evidence="2">
    <location>
        <begin position="572"/>
        <end position="585"/>
    </location>
</feature>
<evidence type="ECO:0000313" key="5">
    <source>
        <dbReference type="Proteomes" id="UP000799536"/>
    </source>
</evidence>
<gene>
    <name evidence="4" type="ORF">GQ43DRAFT_469465</name>
</gene>
<dbReference type="AlphaFoldDB" id="A0A9P4MVE0"/>
<feature type="region of interest" description="Disordered" evidence="2">
    <location>
        <begin position="457"/>
        <end position="479"/>
    </location>
</feature>
<feature type="transmembrane region" description="Helical" evidence="3">
    <location>
        <begin position="606"/>
        <end position="626"/>
    </location>
</feature>
<protein>
    <recommendedName>
        <fullName evidence="6">Ubiquitin-like domain-containing protein</fullName>
    </recommendedName>
</protein>
<keyword evidence="3" id="KW-0472">Membrane</keyword>
<keyword evidence="3" id="KW-1133">Transmembrane helix</keyword>
<sequence length="830" mass="90614">MADENILITLKILSPSTEVNGDILFRELPAVITVKDLKLRIQNEIASRPAIDRMRLIYRGRVLPRETDTMIDVFGIENVRSSPDHSLHLVLRELHHSDSPSLPSSRIATPPAPRSSTAPPQNPFRETPPTPQTNPFRTLPQPRPNSQPQLPHGHHHHHHHIPGANPFVPLPVPPVVNNILQQQIAQAMAAHAAHDAPLQWIPQPQASGAVPDNTQTPAPTLPTGEGNSQNGHEQPQSETQGSAPTARGSDGASISAGVRPQSAQGSSSLPPQATRTIRHEAIGPNGQRWSMTINSGNITIPVQPVNPHLQHQQFQNQRIQDQQRHNQHLQEFARSFPVPPQFQPPLIRQGSPLSTFMDRELRRVQLAVEAAQREMENVRILIQEANNTNPAPTWRYDEIQQHVGNLLRSMDQMQVGLSSLAAEPDLARNRTVVSLQMLNSGLRTETANLVELINQRFHPRPSDSSSGETPAPSTNPTLAHLQTQGRGIPIRNSPSVFGPELFVLSSPSGPVGILYDERGTYRTAPFMPSLPLQAFDQQFAANRQVLAAVGQQMAHFQTQAVAPINSMPGQAAQPAQEVAQPVGAAAPPPAQPVVPEQQLQQQQDRVGVIMGHAWLLFKLIMFIYFFAGGGTLYRPILMGVVGGMIYLAQLGIFEDQFDHIRRHFEALVGLGDGNPAAPNAQGVAAPNPNPTPEEAAQRMVRQHEDRRVTRLRETVRSMERAFALFVASLWPGLGERMVQAQEERVRAARAAEEEASRVEEERLAKEQEEKEKAEKEAEQAIGEEKAGLGAPEEGESSNAKGKERAVDVIDESVAAGSSAGSSAGVGPSSA</sequence>
<feature type="region of interest" description="Disordered" evidence="2">
    <location>
        <begin position="202"/>
        <end position="272"/>
    </location>
</feature>
<evidence type="ECO:0000256" key="1">
    <source>
        <dbReference type="SAM" id="Coils"/>
    </source>
</evidence>
<feature type="compositionally biased region" description="Low complexity" evidence="2">
    <location>
        <begin position="99"/>
        <end position="119"/>
    </location>
</feature>
<feature type="compositionally biased region" description="Polar residues" evidence="2">
    <location>
        <begin position="462"/>
        <end position="479"/>
    </location>
</feature>
<dbReference type="SUPFAM" id="SSF54236">
    <property type="entry name" value="Ubiquitin-like"/>
    <property type="match status" value="1"/>
</dbReference>
<evidence type="ECO:0000256" key="3">
    <source>
        <dbReference type="SAM" id="Phobius"/>
    </source>
</evidence>
<dbReference type="Gene3D" id="3.10.20.90">
    <property type="entry name" value="Phosphatidylinositol 3-kinase Catalytic Subunit, Chain A, domain 1"/>
    <property type="match status" value="1"/>
</dbReference>
<feature type="compositionally biased region" description="Polar residues" evidence="2">
    <location>
        <begin position="202"/>
        <end position="218"/>
    </location>
</feature>
<feature type="compositionally biased region" description="Polar residues" evidence="2">
    <location>
        <begin position="261"/>
        <end position="272"/>
    </location>
</feature>
<dbReference type="InterPro" id="IPR039751">
    <property type="entry name" value="HERPUD1/2"/>
</dbReference>
<keyword evidence="5" id="KW-1185">Reference proteome</keyword>
<feature type="region of interest" description="Disordered" evidence="2">
    <location>
        <begin position="572"/>
        <end position="592"/>
    </location>
</feature>
<evidence type="ECO:0000313" key="4">
    <source>
        <dbReference type="EMBL" id="KAF2204007.1"/>
    </source>
</evidence>
<feature type="region of interest" description="Disordered" evidence="2">
    <location>
        <begin position="752"/>
        <end position="830"/>
    </location>
</feature>
<dbReference type="InterPro" id="IPR029071">
    <property type="entry name" value="Ubiquitin-like_domsf"/>
</dbReference>
<dbReference type="GO" id="GO:0030968">
    <property type="term" value="P:endoplasmic reticulum unfolded protein response"/>
    <property type="evidence" value="ECO:0007669"/>
    <property type="project" value="TreeGrafter"/>
</dbReference>
<accession>A0A9P4MVE0</accession>
<dbReference type="EMBL" id="ML993887">
    <property type="protein sequence ID" value="KAF2204007.1"/>
    <property type="molecule type" value="Genomic_DNA"/>
</dbReference>
<feature type="transmembrane region" description="Helical" evidence="3">
    <location>
        <begin position="632"/>
        <end position="653"/>
    </location>
</feature>
<feature type="compositionally biased region" description="Polar residues" evidence="2">
    <location>
        <begin position="225"/>
        <end position="243"/>
    </location>
</feature>
<feature type="compositionally biased region" description="Low complexity" evidence="2">
    <location>
        <begin position="812"/>
        <end position="830"/>
    </location>
</feature>
<dbReference type="OrthoDB" id="21589at2759"/>
<keyword evidence="1" id="KW-0175">Coiled coil</keyword>
<dbReference type="Proteomes" id="UP000799536">
    <property type="component" value="Unassembled WGS sequence"/>
</dbReference>
<feature type="compositionally biased region" description="Pro residues" evidence="2">
    <location>
        <begin position="120"/>
        <end position="132"/>
    </location>
</feature>
<evidence type="ECO:0008006" key="6">
    <source>
        <dbReference type="Google" id="ProtNLM"/>
    </source>
</evidence>
<keyword evidence="3" id="KW-0812">Transmembrane</keyword>
<reference evidence="4" key="1">
    <citation type="journal article" date="2020" name="Stud. Mycol.">
        <title>101 Dothideomycetes genomes: a test case for predicting lifestyles and emergence of pathogens.</title>
        <authorList>
            <person name="Haridas S."/>
            <person name="Albert R."/>
            <person name="Binder M."/>
            <person name="Bloem J."/>
            <person name="Labutti K."/>
            <person name="Salamov A."/>
            <person name="Andreopoulos B."/>
            <person name="Baker S."/>
            <person name="Barry K."/>
            <person name="Bills G."/>
            <person name="Bluhm B."/>
            <person name="Cannon C."/>
            <person name="Castanera R."/>
            <person name="Culley D."/>
            <person name="Daum C."/>
            <person name="Ezra D."/>
            <person name="Gonzalez J."/>
            <person name="Henrissat B."/>
            <person name="Kuo A."/>
            <person name="Liang C."/>
            <person name="Lipzen A."/>
            <person name="Lutzoni F."/>
            <person name="Magnuson J."/>
            <person name="Mondo S."/>
            <person name="Nolan M."/>
            <person name="Ohm R."/>
            <person name="Pangilinan J."/>
            <person name="Park H.-J."/>
            <person name="Ramirez L."/>
            <person name="Alfaro M."/>
            <person name="Sun H."/>
            <person name="Tritt A."/>
            <person name="Yoshinaga Y."/>
            <person name="Zwiers L.-H."/>
            <person name="Turgeon B."/>
            <person name="Goodwin S."/>
            <person name="Spatafora J."/>
            <person name="Crous P."/>
            <person name="Grigoriev I."/>
        </authorList>
    </citation>
    <scope>NUCLEOTIDE SEQUENCE</scope>
    <source>
        <strain evidence="4">ATCC 74209</strain>
    </source>
</reference>
<comment type="caution">
    <text evidence="4">The sequence shown here is derived from an EMBL/GenBank/DDBJ whole genome shotgun (WGS) entry which is preliminary data.</text>
</comment>
<dbReference type="PANTHER" id="PTHR12943:SF27">
    <property type="entry name" value="HOMOCYSTEINE-INDUCED ENDOPLASMIC RETICULUM PROTEIN, ISOFORM A"/>
    <property type="match status" value="1"/>
</dbReference>
<feature type="compositionally biased region" description="Basic and acidic residues" evidence="2">
    <location>
        <begin position="752"/>
        <end position="786"/>
    </location>
</feature>
<feature type="region of interest" description="Disordered" evidence="2">
    <location>
        <begin position="97"/>
        <end position="166"/>
    </location>
</feature>
<feature type="coiled-coil region" evidence="1">
    <location>
        <begin position="361"/>
        <end position="388"/>
    </location>
</feature>
<feature type="compositionally biased region" description="Basic residues" evidence="2">
    <location>
        <begin position="152"/>
        <end position="161"/>
    </location>
</feature>